<dbReference type="PROSITE" id="PS51186">
    <property type="entry name" value="GNAT"/>
    <property type="match status" value="1"/>
</dbReference>
<dbReference type="EC" id="2.3.1.-" evidence="2"/>
<comment type="caution">
    <text evidence="2">The sequence shown here is derived from an EMBL/GenBank/DDBJ whole genome shotgun (WGS) entry which is preliminary data.</text>
</comment>
<dbReference type="InterPro" id="IPR016181">
    <property type="entry name" value="Acyl_CoA_acyltransferase"/>
</dbReference>
<reference evidence="2 3" key="1">
    <citation type="submission" date="2024-09" db="EMBL/GenBank/DDBJ databases">
        <authorList>
            <person name="Sun Q."/>
            <person name="Mori K."/>
        </authorList>
    </citation>
    <scope>NUCLEOTIDE SEQUENCE [LARGE SCALE GENOMIC DNA]</scope>
    <source>
        <strain evidence="2 3">CECT 8286</strain>
    </source>
</reference>
<dbReference type="Proteomes" id="UP001589605">
    <property type="component" value="Unassembled WGS sequence"/>
</dbReference>
<accession>A0ABV5F3Z0</accession>
<dbReference type="Gene3D" id="3.40.630.30">
    <property type="match status" value="1"/>
</dbReference>
<gene>
    <name evidence="2" type="ORF">ACFFVB_13680</name>
</gene>
<feature type="domain" description="N-acetyltransferase" evidence="1">
    <location>
        <begin position="2"/>
        <end position="172"/>
    </location>
</feature>
<name>A0ABV5F3Z0_9FLAO</name>
<evidence type="ECO:0000313" key="2">
    <source>
        <dbReference type="EMBL" id="MFB9054134.1"/>
    </source>
</evidence>
<proteinExistence type="predicted"/>
<evidence type="ECO:0000313" key="3">
    <source>
        <dbReference type="Proteomes" id="UP001589605"/>
    </source>
</evidence>
<dbReference type="EMBL" id="JBHMEZ010000012">
    <property type="protein sequence ID" value="MFB9054134.1"/>
    <property type="molecule type" value="Genomic_DNA"/>
</dbReference>
<keyword evidence="2" id="KW-0808">Transferase</keyword>
<keyword evidence="3" id="KW-1185">Reference proteome</keyword>
<protein>
    <submittedName>
        <fullName evidence="2">GNAT family N-acetyltransferase</fullName>
        <ecNumber evidence="2">2.3.1.-</ecNumber>
    </submittedName>
</protein>
<dbReference type="GO" id="GO:0016746">
    <property type="term" value="F:acyltransferase activity"/>
    <property type="evidence" value="ECO:0007669"/>
    <property type="project" value="UniProtKB-KW"/>
</dbReference>
<dbReference type="Pfam" id="PF00583">
    <property type="entry name" value="Acetyltransf_1"/>
    <property type="match status" value="1"/>
</dbReference>
<dbReference type="RefSeq" id="WP_382383577.1">
    <property type="nucleotide sequence ID" value="NZ_JBHMEZ010000012.1"/>
</dbReference>
<evidence type="ECO:0000259" key="1">
    <source>
        <dbReference type="PROSITE" id="PS51186"/>
    </source>
</evidence>
<dbReference type="InterPro" id="IPR000182">
    <property type="entry name" value="GNAT_dom"/>
</dbReference>
<keyword evidence="2" id="KW-0012">Acyltransferase</keyword>
<organism evidence="2 3">
    <name type="scientific">Formosa undariae</name>
    <dbReference type="NCBI Taxonomy" id="1325436"/>
    <lineage>
        <taxon>Bacteria</taxon>
        <taxon>Pseudomonadati</taxon>
        <taxon>Bacteroidota</taxon>
        <taxon>Flavobacteriia</taxon>
        <taxon>Flavobacteriales</taxon>
        <taxon>Flavobacteriaceae</taxon>
        <taxon>Formosa</taxon>
    </lineage>
</organism>
<sequence>MIKIVKASIEDSELIAEIGKKAFLESHGDSASPEDLKSFISKTYTTAHISKEFENIKVQYHIIYFNDSAAGFSKIELNTPHKDIKDLNITKLDRLYLLKAYLGQQLGAKLFDFNIQLSQEKNQNGIWLAVWVENQRAIRFYTKSGFKIVGKYNFKISETRSNPNHIMFLKYE</sequence>
<dbReference type="SUPFAM" id="SSF55729">
    <property type="entry name" value="Acyl-CoA N-acyltransferases (Nat)"/>
    <property type="match status" value="1"/>
</dbReference>